<dbReference type="SUPFAM" id="SSF88946">
    <property type="entry name" value="Sigma2 domain of RNA polymerase sigma factors"/>
    <property type="match status" value="1"/>
</dbReference>
<dbReference type="InterPro" id="IPR032710">
    <property type="entry name" value="NTF2-like_dom_sf"/>
</dbReference>
<evidence type="ECO:0000313" key="9">
    <source>
        <dbReference type="Proteomes" id="UP000248889"/>
    </source>
</evidence>
<keyword evidence="5" id="KW-0804">Transcription</keyword>
<dbReference type="GO" id="GO:0006352">
    <property type="term" value="P:DNA-templated transcription initiation"/>
    <property type="evidence" value="ECO:0007669"/>
    <property type="project" value="InterPro"/>
</dbReference>
<dbReference type="SUPFAM" id="SSF54427">
    <property type="entry name" value="NTF2-like"/>
    <property type="match status" value="1"/>
</dbReference>
<dbReference type="Pfam" id="PF04542">
    <property type="entry name" value="Sigma70_r2"/>
    <property type="match status" value="1"/>
</dbReference>
<dbReference type="GO" id="GO:0003677">
    <property type="term" value="F:DNA binding"/>
    <property type="evidence" value="ECO:0007669"/>
    <property type="project" value="InterPro"/>
</dbReference>
<proteinExistence type="inferred from homology"/>
<reference evidence="8 9" key="1">
    <citation type="submission" date="2018-06" db="EMBL/GenBank/DDBJ databases">
        <title>Streptacidiphilus pinicola sp. nov., isolated from pine grove soil.</title>
        <authorList>
            <person name="Roh S.G."/>
            <person name="Park S."/>
            <person name="Kim M.-K."/>
            <person name="Yun B.-R."/>
            <person name="Park J."/>
            <person name="Kim M.J."/>
            <person name="Kim Y.S."/>
            <person name="Kim S.B."/>
        </authorList>
    </citation>
    <scope>NUCLEOTIDE SEQUENCE [LARGE SCALE GENOMIC DNA]</scope>
    <source>
        <strain evidence="8 9">MMS16-CNU450</strain>
    </source>
</reference>
<evidence type="ECO:0000259" key="6">
    <source>
        <dbReference type="Pfam" id="PF04542"/>
    </source>
</evidence>
<accession>A0A2X0KJX0</accession>
<dbReference type="NCBIfam" id="TIGR02937">
    <property type="entry name" value="sigma70-ECF"/>
    <property type="match status" value="1"/>
</dbReference>
<dbReference type="SUPFAM" id="SSF88659">
    <property type="entry name" value="Sigma3 and sigma4 domains of RNA polymerase sigma factors"/>
    <property type="match status" value="1"/>
</dbReference>
<evidence type="ECO:0000256" key="3">
    <source>
        <dbReference type="ARBA" id="ARBA00023015"/>
    </source>
</evidence>
<evidence type="ECO:0000256" key="4">
    <source>
        <dbReference type="ARBA" id="ARBA00023082"/>
    </source>
</evidence>
<evidence type="ECO:0000256" key="2">
    <source>
        <dbReference type="ARBA" id="ARBA00011344"/>
    </source>
</evidence>
<dbReference type="PANTHER" id="PTHR30173:SF43">
    <property type="entry name" value="ECF RNA POLYMERASE SIGMA FACTOR SIGI-RELATED"/>
    <property type="match status" value="1"/>
</dbReference>
<dbReference type="InterPro" id="IPR013249">
    <property type="entry name" value="RNA_pol_sigma70_r4_t2"/>
</dbReference>
<sequence>MDDETWLAERFEENRARLRAVAYRMLGSFADAEDALQDAWLRIGRSDVRAEEVRNPAGWLTTIVGRVCLNALRTRRTRAEEPWEPWETWDGHLPDPVVAGEGPLAPEDAALLSDEVGLALQIVLDTLTPDERLAFVLHDMFEVPFPEIATVLEREDAATRQLASRARRRVSSAQVPQRDRDVARQREVVNAFFAAAREGDLDALVSVLHPDVVARADFGALKLPRPALVRGARTVAENARIGFVPEADLRPVLVNGLAAALVVRGGRPTTLMAFTVTDGVITALDIYGDPDRVRALAAPVLS</sequence>
<dbReference type="InterPro" id="IPR013325">
    <property type="entry name" value="RNA_pol_sigma_r2"/>
</dbReference>
<feature type="domain" description="RNA polymerase sigma factor 70 region 4 type 2" evidence="7">
    <location>
        <begin position="123"/>
        <end position="169"/>
    </location>
</feature>
<name>A0A2X0KJX0_9ACTN</name>
<dbReference type="OrthoDB" id="6689546at2"/>
<comment type="similarity">
    <text evidence="1">Belongs to the sigma-70 factor family. ECF subfamily.</text>
</comment>
<keyword evidence="3" id="KW-0805">Transcription regulation</keyword>
<dbReference type="AlphaFoldDB" id="A0A2X0KJX0"/>
<evidence type="ECO:0000256" key="1">
    <source>
        <dbReference type="ARBA" id="ARBA00010641"/>
    </source>
</evidence>
<dbReference type="Gene3D" id="1.10.1740.10">
    <property type="match status" value="1"/>
</dbReference>
<comment type="caution">
    <text evidence="8">The sequence shown here is derived from an EMBL/GenBank/DDBJ whole genome shotgun (WGS) entry which is preliminary data.</text>
</comment>
<organism evidence="8 9">
    <name type="scientific">Streptacidiphilus pinicola</name>
    <dbReference type="NCBI Taxonomy" id="2219663"/>
    <lineage>
        <taxon>Bacteria</taxon>
        <taxon>Bacillati</taxon>
        <taxon>Actinomycetota</taxon>
        <taxon>Actinomycetes</taxon>
        <taxon>Kitasatosporales</taxon>
        <taxon>Streptomycetaceae</taxon>
        <taxon>Streptacidiphilus</taxon>
    </lineage>
</organism>
<dbReference type="InterPro" id="IPR014284">
    <property type="entry name" value="RNA_pol_sigma-70_dom"/>
</dbReference>
<evidence type="ECO:0000259" key="7">
    <source>
        <dbReference type="Pfam" id="PF08281"/>
    </source>
</evidence>
<dbReference type="EMBL" id="QKYN01000014">
    <property type="protein sequence ID" value="RAG87010.1"/>
    <property type="molecule type" value="Genomic_DNA"/>
</dbReference>
<evidence type="ECO:0000256" key="5">
    <source>
        <dbReference type="ARBA" id="ARBA00023163"/>
    </source>
</evidence>
<gene>
    <name evidence="8" type="ORF">DN069_03350</name>
</gene>
<dbReference type="Pfam" id="PF08281">
    <property type="entry name" value="Sigma70_r4_2"/>
    <property type="match status" value="1"/>
</dbReference>
<comment type="subunit">
    <text evidence="2">Interacts transiently with the RNA polymerase catalytic core formed by RpoA, RpoB, RpoC and RpoZ (2 alpha, 1 beta, 1 beta' and 1 omega subunit) to form the RNA polymerase holoenzyme that can initiate transcription.</text>
</comment>
<dbReference type="Proteomes" id="UP000248889">
    <property type="component" value="Unassembled WGS sequence"/>
</dbReference>
<keyword evidence="4" id="KW-0731">Sigma factor</keyword>
<protein>
    <submittedName>
        <fullName evidence="8">RNA polymerase subunit sigma-70</fullName>
    </submittedName>
</protein>
<dbReference type="RefSeq" id="WP_111499284.1">
    <property type="nucleotide sequence ID" value="NZ_QKYN01000014.1"/>
</dbReference>
<dbReference type="InterPro" id="IPR036388">
    <property type="entry name" value="WH-like_DNA-bd_sf"/>
</dbReference>
<dbReference type="InterPro" id="IPR052704">
    <property type="entry name" value="ECF_Sigma-70_Domain"/>
</dbReference>
<keyword evidence="9" id="KW-1185">Reference proteome</keyword>
<evidence type="ECO:0000313" key="8">
    <source>
        <dbReference type="EMBL" id="RAG87010.1"/>
    </source>
</evidence>
<dbReference type="InterPro" id="IPR007627">
    <property type="entry name" value="RNA_pol_sigma70_r2"/>
</dbReference>
<feature type="domain" description="RNA polymerase sigma-70 region 2" evidence="6">
    <location>
        <begin position="11"/>
        <end position="76"/>
    </location>
</feature>
<dbReference type="PANTHER" id="PTHR30173">
    <property type="entry name" value="SIGMA 19 FACTOR"/>
    <property type="match status" value="1"/>
</dbReference>
<dbReference type="InterPro" id="IPR013324">
    <property type="entry name" value="RNA_pol_sigma_r3/r4-like"/>
</dbReference>
<dbReference type="GO" id="GO:0016987">
    <property type="term" value="F:sigma factor activity"/>
    <property type="evidence" value="ECO:0007669"/>
    <property type="project" value="UniProtKB-KW"/>
</dbReference>
<dbReference type="Gene3D" id="3.10.450.50">
    <property type="match status" value="1"/>
</dbReference>
<dbReference type="Gene3D" id="1.10.10.10">
    <property type="entry name" value="Winged helix-like DNA-binding domain superfamily/Winged helix DNA-binding domain"/>
    <property type="match status" value="1"/>
</dbReference>